<evidence type="ECO:0000259" key="4">
    <source>
        <dbReference type="SMART" id="SM00900"/>
    </source>
</evidence>
<dbReference type="EMBL" id="CP157940">
    <property type="protein sequence ID" value="XBS56179.1"/>
    <property type="molecule type" value="Genomic_DNA"/>
</dbReference>
<feature type="chain" id="PRO_5043526394" evidence="3">
    <location>
        <begin position="33"/>
        <end position="1639"/>
    </location>
</feature>
<feature type="region of interest" description="Disordered" evidence="2">
    <location>
        <begin position="1470"/>
        <end position="1520"/>
    </location>
</feature>
<dbReference type="Pfam" id="PF01473">
    <property type="entry name" value="Choline_bind_1"/>
    <property type="match status" value="1"/>
</dbReference>
<protein>
    <submittedName>
        <fullName evidence="5">FMN-binding protein</fullName>
    </submittedName>
</protein>
<dbReference type="GO" id="GO:0016020">
    <property type="term" value="C:membrane"/>
    <property type="evidence" value="ECO:0007669"/>
    <property type="project" value="InterPro"/>
</dbReference>
<accession>A0AAU7PV58</accession>
<name>A0AAU7PV58_9FIRM</name>
<feature type="compositionally biased region" description="Polar residues" evidence="2">
    <location>
        <begin position="96"/>
        <end position="111"/>
    </location>
</feature>
<dbReference type="RefSeq" id="WP_349948806.1">
    <property type="nucleotide sequence ID" value="NZ_CP157940.1"/>
</dbReference>
<keyword evidence="3" id="KW-0732">Signal</keyword>
<evidence type="ECO:0000256" key="3">
    <source>
        <dbReference type="SAM" id="SignalP"/>
    </source>
</evidence>
<reference evidence="5" key="1">
    <citation type="submission" date="2024-06" db="EMBL/GenBank/DDBJ databases">
        <title>Lacrimispora cavernae sp. nov., a novel anaerobe isolated from bat guano pile inside a cave.</title>
        <authorList>
            <person name="Miller S.L."/>
            <person name="Lu N."/>
            <person name="King J."/>
            <person name="Sankaranarayanan K."/>
            <person name="Lawson P.A."/>
        </authorList>
    </citation>
    <scope>NUCLEOTIDE SEQUENCE</scope>
    <source>
        <strain evidence="5">BS-2</strain>
    </source>
</reference>
<evidence type="ECO:0000256" key="1">
    <source>
        <dbReference type="ARBA" id="ARBA00022737"/>
    </source>
</evidence>
<dbReference type="InterPro" id="IPR018337">
    <property type="entry name" value="Cell_wall/Cho-bd_repeat"/>
</dbReference>
<feature type="compositionally biased region" description="Low complexity" evidence="2">
    <location>
        <begin position="1488"/>
        <end position="1501"/>
    </location>
</feature>
<keyword evidence="1" id="KW-0677">Repeat</keyword>
<evidence type="ECO:0000313" key="5">
    <source>
        <dbReference type="EMBL" id="XBS56179.1"/>
    </source>
</evidence>
<dbReference type="Gene3D" id="2.160.20.110">
    <property type="match status" value="3"/>
</dbReference>
<dbReference type="Gene3D" id="3.90.1010.20">
    <property type="match status" value="1"/>
</dbReference>
<organism evidence="5">
    <name type="scientific">Lacrimispora sp. BS-2</name>
    <dbReference type="NCBI Taxonomy" id="3151850"/>
    <lineage>
        <taxon>Bacteria</taxon>
        <taxon>Bacillati</taxon>
        <taxon>Bacillota</taxon>
        <taxon>Clostridia</taxon>
        <taxon>Lachnospirales</taxon>
        <taxon>Lachnospiraceae</taxon>
        <taxon>Lacrimispora</taxon>
    </lineage>
</organism>
<dbReference type="InterPro" id="IPR007329">
    <property type="entry name" value="FMN-bd"/>
</dbReference>
<dbReference type="Pfam" id="PF04205">
    <property type="entry name" value="FMN_bind"/>
    <property type="match status" value="1"/>
</dbReference>
<feature type="region of interest" description="Disordered" evidence="2">
    <location>
        <begin position="46"/>
        <end position="115"/>
    </location>
</feature>
<dbReference type="SUPFAM" id="SSF69360">
    <property type="entry name" value="Cell wall binding repeat"/>
    <property type="match status" value="1"/>
</dbReference>
<dbReference type="SMART" id="SM00900">
    <property type="entry name" value="FMN_bind"/>
    <property type="match status" value="1"/>
</dbReference>
<sequence length="1639" mass="172810">MNFTRIRQSMKRKASAALALIMLMSSAMPAYAEPADLSDFSNDQLVSSNVATPSQAGKSASSQADKPAPSQADKSTSSHYGKSAPSQAEKPVPSKSGKSTPSQADKSTPSQAGKIVNEMLPDFSLERTIGLAGDYADGEYTGTGKGFKSTITLMVTIKDNAIVDIEEVSQGDTPDNWEKAKALFATIIDANSTDVDGVSGATKSSNGIKEAVNDALSKAVIKENQVFQDGNGSKSDPFIVATSIQLTRFADKVNAGNDYSGKYIELSADIELEDQWTPIGIGANGFAGSFNGRNHTINGLTIASDSFAYAGLFGCMKTGAKVRNIKLEDVDISITSSGAEACAGAVAGKTEKNVLIDNVVITGKIESHSAKSYAGAVTGILGGESIIANVSVNADVSAVSQSGVTYAGGIVGASNNKCIIANAATFGSVSAETGGQLFAVAGGIAGIAAGTYYNVFSGAMITAESAADAKELVGGIGGMGSAVTAIVNGYYSNKTEKPFMLASDTITGYVTNNVKALTDEELYGETMADTLNNGLTRSEIAKASETIAAAKQANMGDLSAAVRTIGDFYAWSFDQELVITNNIFVDDSIDATIFDSGNGTEESPYILKTEAQLRKFAVSLTDDVKYAGIYIALDEDVDVSGETWMPIGQGHYDFMGNFDGRGHVITGMNIGSAENPHIEDKADTNDTAKMTTFYGFFGVLGENAVVKNLSIVDGEIAVVHPSSAYAGLLAGLTEKAFIDGCHTEGSIYAETKHKKANVWTGGLAGQTIRGGIINSWSEADVYCKAIGGLSQGGGFVGMVNRSVIANCYAAGDVAGKASREDGNEGMPSIGSFIGVNGGKVANCYSTGNMKAESFSTYVGSFAGWSTGIARQFLSYYNADARQNSNGVISNPVIPVGYMVSAGINDEGEPYDGVYHVGIDSKTLTQMQEKDFAALLNKNFTAFPMDLNNGTSVNIGNQNAMGLPSFMKLRTWELTDGTVRPTGEQAETTYADMTPIFEPNTLEKADGTYYGRAKTDAGKYVYVEMTVKDGKIAGIKMTGNDVGQALEAIADDVIAYVISTQDYSQLAGDSDLAKLLKSAIAAAAKKASIRDLTGYGNADPSIFEAGDGTKENPYMIKTAGQLVAFAASINEDEHYKGKYVRLDGDISLSGIQWIPAGGSGAYGFRGTFDGNGHVISDMTIGTKESPETYCVSAGLFANLQSAYVVNLGIENAAVYNKYMGDGNISYTGLLSGYFENPSNIGGYIDHCYAKGVIESWSSKQNDTAGLVGNINWGIIANSYTDVSIKSESKERWAYGGGISAIPNKSLLINNYAKGKIYAKGNGARMTIGGIAGMNAGIVINSFANMALETAATTVDIGGIAGRVAGIGYVENAYFNTDAPQISGLEEIASKKGAGTIVTGQEYGKGTVTNMEGRNASEYNSAEFAKLLNSNQSNAEMMGRAKAILEKIGFAGIEEVALRQFEYDEKTGEVRFKADEKDNSTVEEGGSTGNGSSHGDSSSGGSSITDKGASSSKNNSVQTGGTWKRDETGWWIVKPDGTYPKNEWYRADLNGTLTWYLFDQQGYMRSGWFTDADGNTYFLHNQNDASFGAMYTGWNMIDGIWYYFYPSGPGYKETVGKLAQDVVTPDGYRVGAKGEWIQQAS</sequence>
<dbReference type="Gene3D" id="2.10.270.10">
    <property type="entry name" value="Cholin Binding"/>
    <property type="match status" value="1"/>
</dbReference>
<feature type="compositionally biased region" description="Polar residues" evidence="2">
    <location>
        <begin position="1502"/>
        <end position="1519"/>
    </location>
</feature>
<dbReference type="GO" id="GO:0010181">
    <property type="term" value="F:FMN binding"/>
    <property type="evidence" value="ECO:0007669"/>
    <property type="project" value="InterPro"/>
</dbReference>
<evidence type="ECO:0000256" key="2">
    <source>
        <dbReference type="SAM" id="MobiDB-lite"/>
    </source>
</evidence>
<feature type="signal peptide" evidence="3">
    <location>
        <begin position="1"/>
        <end position="32"/>
    </location>
</feature>
<proteinExistence type="predicted"/>
<feature type="domain" description="FMN-binding" evidence="4">
    <location>
        <begin position="146"/>
        <end position="219"/>
    </location>
</feature>
<feature type="compositionally biased region" description="Polar residues" evidence="2">
    <location>
        <begin position="72"/>
        <end position="86"/>
    </location>
</feature>
<gene>
    <name evidence="5" type="ORF">ABFV83_10455</name>
</gene>
<feature type="compositionally biased region" description="Polar residues" evidence="2">
    <location>
        <begin position="46"/>
        <end position="64"/>
    </location>
</feature>